<keyword evidence="4" id="KW-0472">Membrane</keyword>
<evidence type="ECO:0000256" key="1">
    <source>
        <dbReference type="ARBA" id="ARBA00022723"/>
    </source>
</evidence>
<evidence type="ECO:0000313" key="6">
    <source>
        <dbReference type="EMBL" id="RUT73084.1"/>
    </source>
</evidence>
<dbReference type="Gene3D" id="3.30.70.20">
    <property type="match status" value="1"/>
</dbReference>
<protein>
    <submittedName>
        <fullName evidence="6">4Fe-4S dicluster domain-containing protein</fullName>
    </submittedName>
</protein>
<gene>
    <name evidence="6" type="ORF">DLK05_15250</name>
</gene>
<keyword evidence="1" id="KW-0479">Metal-binding</keyword>
<evidence type="ECO:0000256" key="2">
    <source>
        <dbReference type="ARBA" id="ARBA00023004"/>
    </source>
</evidence>
<organism evidence="6 7">
    <name type="scientific">Ancylomarina longa</name>
    <dbReference type="NCBI Taxonomy" id="2487017"/>
    <lineage>
        <taxon>Bacteria</taxon>
        <taxon>Pseudomonadati</taxon>
        <taxon>Bacteroidota</taxon>
        <taxon>Bacteroidia</taxon>
        <taxon>Marinilabiliales</taxon>
        <taxon>Marinifilaceae</taxon>
        <taxon>Ancylomarina</taxon>
    </lineage>
</organism>
<evidence type="ECO:0000256" key="3">
    <source>
        <dbReference type="ARBA" id="ARBA00023014"/>
    </source>
</evidence>
<accession>A0A434AFD1</accession>
<reference evidence="6 7" key="1">
    <citation type="submission" date="2018-11" db="EMBL/GenBank/DDBJ databases">
        <title>Parancylomarina longa gen. nov., sp. nov., isolated from sediments of southern Okinawa.</title>
        <authorList>
            <person name="Fu T."/>
        </authorList>
    </citation>
    <scope>NUCLEOTIDE SEQUENCE [LARGE SCALE GENOMIC DNA]</scope>
    <source>
        <strain evidence="6 7">T3-2 S1-C</strain>
    </source>
</reference>
<keyword evidence="3" id="KW-0411">Iron-sulfur</keyword>
<sequence>MDLIYSTSLVICLLSSAIFFILMFYASLIFWSEKENNAALKSIAIAVILPLPYLFSWIYNWEILALILSLDLLLTTILFFLPFPTSKNITEDFPNHQIDERNTMFSRNELEPGSDRYKDYYKQYPEKKILDDAFRKEAGLTSKRSIFYNTLAFAAANASFYTISQLGNAVEDTVHPEKQDISSKYMATFLQEWGKKLGAMEIGFTKLSDYHYYSHKGRGETYGKEITNHHKYAIAFTVEMTREMVTAAPQASIVMESGQQYLEAGRIAVQIAQFLRNLGYPARAHIDGNYQVVCPLVARDAGLGEIGRMGLLMTPRKGPRVRLGVITTDFEFPVHKWNKNHSLLDFCNRCKKCADVCPSKSISWNPPKEINGVKRWQINSESCFTYWCKAGTDCGRCMATCPYSHPDNLLHNSIRWGIKHSPLFRRIAVPLDDFFYGRKPKSAKMPKWILDKK</sequence>
<feature type="transmembrane region" description="Helical" evidence="4">
    <location>
        <begin position="6"/>
        <end position="31"/>
    </location>
</feature>
<dbReference type="AlphaFoldDB" id="A0A434AFD1"/>
<evidence type="ECO:0000256" key="4">
    <source>
        <dbReference type="SAM" id="Phobius"/>
    </source>
</evidence>
<feature type="transmembrane region" description="Helical" evidence="4">
    <location>
        <begin position="63"/>
        <end position="83"/>
    </location>
</feature>
<dbReference type="OrthoDB" id="9815745at2"/>
<dbReference type="GO" id="GO:0051536">
    <property type="term" value="F:iron-sulfur cluster binding"/>
    <property type="evidence" value="ECO:0007669"/>
    <property type="project" value="UniProtKB-KW"/>
</dbReference>
<dbReference type="Proteomes" id="UP000282985">
    <property type="component" value="Unassembled WGS sequence"/>
</dbReference>
<dbReference type="Pfam" id="PF12838">
    <property type="entry name" value="Fer4_7"/>
    <property type="match status" value="1"/>
</dbReference>
<proteinExistence type="predicted"/>
<evidence type="ECO:0000313" key="7">
    <source>
        <dbReference type="Proteomes" id="UP000282985"/>
    </source>
</evidence>
<dbReference type="RefSeq" id="WP_127344827.1">
    <property type="nucleotide sequence ID" value="NZ_RJJX01000029.1"/>
</dbReference>
<dbReference type="PROSITE" id="PS51379">
    <property type="entry name" value="4FE4S_FER_2"/>
    <property type="match status" value="1"/>
</dbReference>
<name>A0A434AFD1_9BACT</name>
<dbReference type="PROSITE" id="PS00198">
    <property type="entry name" value="4FE4S_FER_1"/>
    <property type="match status" value="1"/>
</dbReference>
<dbReference type="EMBL" id="RJJX01000029">
    <property type="protein sequence ID" value="RUT73084.1"/>
    <property type="molecule type" value="Genomic_DNA"/>
</dbReference>
<dbReference type="PANTHER" id="PTHR42827">
    <property type="entry name" value="IRON-SULFUR CLUSTER-BINDING PROTEIN-RELATED"/>
    <property type="match status" value="1"/>
</dbReference>
<dbReference type="SUPFAM" id="SSF54862">
    <property type="entry name" value="4Fe-4S ferredoxins"/>
    <property type="match status" value="1"/>
</dbReference>
<keyword evidence="4" id="KW-1133">Transmembrane helix</keyword>
<feature type="transmembrane region" description="Helical" evidence="4">
    <location>
        <begin position="38"/>
        <end position="57"/>
    </location>
</feature>
<comment type="caution">
    <text evidence="6">The sequence shown here is derived from an EMBL/GenBank/DDBJ whole genome shotgun (WGS) entry which is preliminary data.</text>
</comment>
<keyword evidence="4" id="KW-0812">Transmembrane</keyword>
<dbReference type="PANTHER" id="PTHR42827:SF1">
    <property type="entry name" value="IRON-SULFUR CLUSTER-BINDING PROTEIN"/>
    <property type="match status" value="1"/>
</dbReference>
<dbReference type="InterPro" id="IPR017896">
    <property type="entry name" value="4Fe4S_Fe-S-bd"/>
</dbReference>
<keyword evidence="7" id="KW-1185">Reference proteome</keyword>
<evidence type="ECO:0000259" key="5">
    <source>
        <dbReference type="PROSITE" id="PS51379"/>
    </source>
</evidence>
<feature type="domain" description="4Fe-4S ferredoxin-type" evidence="5">
    <location>
        <begin position="338"/>
        <end position="367"/>
    </location>
</feature>
<dbReference type="InterPro" id="IPR017900">
    <property type="entry name" value="4Fe4S_Fe_S_CS"/>
</dbReference>
<dbReference type="GO" id="GO:0046872">
    <property type="term" value="F:metal ion binding"/>
    <property type="evidence" value="ECO:0007669"/>
    <property type="project" value="UniProtKB-KW"/>
</dbReference>
<keyword evidence="2" id="KW-0408">Iron</keyword>